<feature type="domain" description="Tetrapyrrole biosynthesis uroporphyrinogen III synthase" evidence="12">
    <location>
        <begin position="22"/>
        <end position="247"/>
    </location>
</feature>
<keyword evidence="4" id="KW-0350">Heme biosynthesis</keyword>
<evidence type="ECO:0000256" key="4">
    <source>
        <dbReference type="ARBA" id="ARBA00023133"/>
    </source>
</evidence>
<reference evidence="13" key="1">
    <citation type="submission" date="2021-12" db="EMBL/GenBank/DDBJ databases">
        <authorList>
            <person name="King R."/>
        </authorList>
    </citation>
    <scope>NUCLEOTIDE SEQUENCE</scope>
</reference>
<dbReference type="GO" id="GO:0006785">
    <property type="term" value="P:heme B biosynthetic process"/>
    <property type="evidence" value="ECO:0007669"/>
    <property type="project" value="UniProtKB-ARBA"/>
</dbReference>
<evidence type="ECO:0000256" key="6">
    <source>
        <dbReference type="ARBA" id="ARBA00023244"/>
    </source>
</evidence>
<gene>
    <name evidence="13" type="ORF">MELIAE_LOCUS7125</name>
</gene>
<evidence type="ECO:0000259" key="12">
    <source>
        <dbReference type="Pfam" id="PF02602"/>
    </source>
</evidence>
<evidence type="ECO:0000256" key="5">
    <source>
        <dbReference type="ARBA" id="ARBA00023239"/>
    </source>
</evidence>
<dbReference type="GO" id="GO:0004852">
    <property type="term" value="F:uroporphyrinogen-III synthase activity"/>
    <property type="evidence" value="ECO:0007669"/>
    <property type="project" value="UniProtKB-EC"/>
</dbReference>
<evidence type="ECO:0000256" key="10">
    <source>
        <dbReference type="ARBA" id="ARBA00048617"/>
    </source>
</evidence>
<keyword evidence="14" id="KW-1185">Reference proteome</keyword>
<dbReference type="FunFam" id="3.40.50.10090:FF:000003">
    <property type="entry name" value="uroporphyrinogen-III synthase"/>
    <property type="match status" value="1"/>
</dbReference>
<proteinExistence type="inferred from homology"/>
<dbReference type="OrthoDB" id="5595751at2759"/>
<evidence type="ECO:0000256" key="8">
    <source>
        <dbReference type="ARBA" id="ARBA00032649"/>
    </source>
</evidence>
<comment type="similarity">
    <text evidence="2">Belongs to the uroporphyrinogen-III synthase family.</text>
</comment>
<evidence type="ECO:0000256" key="9">
    <source>
        <dbReference type="ARBA" id="ARBA00040167"/>
    </source>
</evidence>
<evidence type="ECO:0000256" key="2">
    <source>
        <dbReference type="ARBA" id="ARBA00008133"/>
    </source>
</evidence>
<dbReference type="InterPro" id="IPR036108">
    <property type="entry name" value="4pyrrol_syn_uPrphyn_synt_sf"/>
</dbReference>
<organism evidence="13 14">
    <name type="scientific">Brassicogethes aeneus</name>
    <name type="common">Rape pollen beetle</name>
    <name type="synonym">Meligethes aeneus</name>
    <dbReference type="NCBI Taxonomy" id="1431903"/>
    <lineage>
        <taxon>Eukaryota</taxon>
        <taxon>Metazoa</taxon>
        <taxon>Ecdysozoa</taxon>
        <taxon>Arthropoda</taxon>
        <taxon>Hexapoda</taxon>
        <taxon>Insecta</taxon>
        <taxon>Pterygota</taxon>
        <taxon>Neoptera</taxon>
        <taxon>Endopterygota</taxon>
        <taxon>Coleoptera</taxon>
        <taxon>Polyphaga</taxon>
        <taxon>Cucujiformia</taxon>
        <taxon>Nitidulidae</taxon>
        <taxon>Meligethinae</taxon>
        <taxon>Brassicogethes</taxon>
    </lineage>
</organism>
<dbReference type="GO" id="GO:0006780">
    <property type="term" value="P:uroporphyrinogen III biosynthetic process"/>
    <property type="evidence" value="ECO:0007669"/>
    <property type="project" value="InterPro"/>
</dbReference>
<dbReference type="GO" id="GO:0005829">
    <property type="term" value="C:cytosol"/>
    <property type="evidence" value="ECO:0007669"/>
    <property type="project" value="TreeGrafter"/>
</dbReference>
<dbReference type="InterPro" id="IPR003754">
    <property type="entry name" value="4pyrrol_synth_uPrphyn_synth"/>
</dbReference>
<evidence type="ECO:0000256" key="1">
    <source>
        <dbReference type="ARBA" id="ARBA00004772"/>
    </source>
</evidence>
<name>A0A9P0B6C4_BRAAE</name>
<dbReference type="EMBL" id="OV121135">
    <property type="protein sequence ID" value="CAH0555863.1"/>
    <property type="molecule type" value="Genomic_DNA"/>
</dbReference>
<dbReference type="CDD" id="cd06578">
    <property type="entry name" value="HemD"/>
    <property type="match status" value="1"/>
</dbReference>
<dbReference type="SUPFAM" id="SSF69618">
    <property type="entry name" value="HemD-like"/>
    <property type="match status" value="1"/>
</dbReference>
<dbReference type="EC" id="4.2.1.75" evidence="3"/>
<dbReference type="Pfam" id="PF02602">
    <property type="entry name" value="HEM4"/>
    <property type="match status" value="1"/>
</dbReference>
<dbReference type="PANTHER" id="PTHR12390">
    <property type="entry name" value="UROPORPHYRINOGEN III SYNTHASE"/>
    <property type="match status" value="1"/>
</dbReference>
<sequence>MLIKNLVLLLKTATEDATDKYVDIFTKNDFKVRLVKTLDFKFRNLNVLSVLLKNPDDFSGLIFSSPRCVEAVHKSLCNERIKEEWRNNSNYVVGEKTYDYVLEKLGLVCKGKETGNASNLAKEIILDVDLLNGKPLLFPHGNLKTGTLEKDLGQKKIGIYNIEVYDTITNLDIEKELIKATENYTKAPEYVVLFSPSGLKSSIEFLRKIPEFLDIKYVAVGPVTEAEILKTEIKLCKTALKPNPEEILKAVESYTL</sequence>
<comment type="catalytic activity">
    <reaction evidence="10">
        <text>hydroxymethylbilane = uroporphyrinogen III + H2O</text>
        <dbReference type="Rhea" id="RHEA:18965"/>
        <dbReference type="ChEBI" id="CHEBI:15377"/>
        <dbReference type="ChEBI" id="CHEBI:57308"/>
        <dbReference type="ChEBI" id="CHEBI:57845"/>
        <dbReference type="EC" id="4.2.1.75"/>
    </reaction>
</comment>
<accession>A0A9P0B6C4</accession>
<keyword evidence="5" id="KW-0456">Lyase</keyword>
<dbReference type="InterPro" id="IPR039793">
    <property type="entry name" value="UROS/Hem4"/>
</dbReference>
<evidence type="ECO:0000313" key="14">
    <source>
        <dbReference type="Proteomes" id="UP001154078"/>
    </source>
</evidence>
<evidence type="ECO:0000313" key="13">
    <source>
        <dbReference type="EMBL" id="CAH0555863.1"/>
    </source>
</evidence>
<dbReference type="AlphaFoldDB" id="A0A9P0B6C4"/>
<evidence type="ECO:0000256" key="11">
    <source>
        <dbReference type="ARBA" id="ARBA00060039"/>
    </source>
</evidence>
<comment type="pathway">
    <text evidence="1">Porphyrin-containing compound metabolism; protoporphyrin-IX biosynthesis; coproporphyrinogen-III from 5-aminolevulinate: step 3/4.</text>
</comment>
<keyword evidence="6" id="KW-0627">Porphyrin biosynthesis</keyword>
<protein>
    <recommendedName>
        <fullName evidence="9">Uroporphyrinogen-III synthase</fullName>
        <ecNumber evidence="3">4.2.1.75</ecNumber>
    </recommendedName>
    <alternativeName>
        <fullName evidence="8">Hydroxymethylbilane hydrolyase [cyclizing]</fullName>
    </alternativeName>
    <alternativeName>
        <fullName evidence="7">Uroporphyrinogen-III cosynthase</fullName>
    </alternativeName>
</protein>
<comment type="function">
    <text evidence="11">Catalyzes cyclization of the linear tetrapyrrole, hydroxymethylbilane, to the macrocyclic uroporphyrinogen III, the branch point for the various sub-pathways leading to the wide diversity of porphyrins. Porphyrins act as cofactors for a multitude of enzymes that perform a variety of processes within the cell such as methionine synthesis (vitamin B12) or oxygen transport (heme).</text>
</comment>
<dbReference type="PANTHER" id="PTHR12390:SF0">
    <property type="entry name" value="UROPORPHYRINOGEN-III SYNTHASE"/>
    <property type="match status" value="1"/>
</dbReference>
<dbReference type="Gene3D" id="3.40.50.10090">
    <property type="match status" value="2"/>
</dbReference>
<evidence type="ECO:0000256" key="7">
    <source>
        <dbReference type="ARBA" id="ARBA00031702"/>
    </source>
</evidence>
<dbReference type="Proteomes" id="UP001154078">
    <property type="component" value="Chromosome 4"/>
</dbReference>
<evidence type="ECO:0000256" key="3">
    <source>
        <dbReference type="ARBA" id="ARBA00013109"/>
    </source>
</evidence>